<comment type="function">
    <text evidence="6">Quinone reductase that provides resistance to thiol-specific stress caused by electrophilic quinones.</text>
</comment>
<dbReference type="GO" id="GO:0009055">
    <property type="term" value="F:electron transfer activity"/>
    <property type="evidence" value="ECO:0007669"/>
    <property type="project" value="UniProtKB-UniRule"/>
</dbReference>
<dbReference type="InterPro" id="IPR050104">
    <property type="entry name" value="FMN-dep_NADH:Q_OxRdtase_AzoR1"/>
</dbReference>
<evidence type="ECO:0000256" key="5">
    <source>
        <dbReference type="ARBA" id="ARBA00048542"/>
    </source>
</evidence>
<comment type="cofactor">
    <cofactor evidence="6">
        <name>FMN</name>
        <dbReference type="ChEBI" id="CHEBI:58210"/>
    </cofactor>
    <text evidence="6">Binds 1 FMN per subunit.</text>
</comment>
<feature type="binding site" evidence="6">
    <location>
        <begin position="17"/>
        <end position="19"/>
    </location>
    <ligand>
        <name>FMN</name>
        <dbReference type="ChEBI" id="CHEBI:58210"/>
    </ligand>
</feature>
<proteinExistence type="inferred from homology"/>
<comment type="function">
    <text evidence="6">Also exhibits azoreductase activity. Catalyzes the reductive cleavage of the azo bond in aromatic azo compounds to the corresponding amines.</text>
</comment>
<dbReference type="RefSeq" id="WP_063600600.1">
    <property type="nucleotide sequence ID" value="NZ_LITQ01000009.1"/>
</dbReference>
<dbReference type="PANTHER" id="PTHR43741:SF7">
    <property type="entry name" value="FMN-DEPENDENT NADH:QUINONE OXIDOREDUCTASE"/>
    <property type="match status" value="1"/>
</dbReference>
<name>A0A166TPL3_9CLOT</name>
<dbReference type="GO" id="GO:0010181">
    <property type="term" value="F:FMN binding"/>
    <property type="evidence" value="ECO:0007669"/>
    <property type="project" value="UniProtKB-UniRule"/>
</dbReference>
<dbReference type="Gene3D" id="3.40.50.360">
    <property type="match status" value="1"/>
</dbReference>
<comment type="subunit">
    <text evidence="6">Homodimer.</text>
</comment>
<dbReference type="InterPro" id="IPR029039">
    <property type="entry name" value="Flavoprotein-like_sf"/>
</dbReference>
<dbReference type="AlphaFoldDB" id="A0A166TPL3"/>
<reference evidence="8 10" key="1">
    <citation type="journal article" date="2015" name="Biotechnol. Bioeng.">
        <title>Genome sequence and phenotypic characterization of Caulobacter segnis.</title>
        <authorList>
            <person name="Patel S."/>
            <person name="Fletcher B."/>
            <person name="Scott D.C."/>
            <person name="Ely B."/>
        </authorList>
    </citation>
    <scope>NUCLEOTIDE SEQUENCE [LARGE SCALE GENOMIC DNA]</scope>
    <source>
        <strain evidence="8 10">PS02</strain>
    </source>
</reference>
<dbReference type="PANTHER" id="PTHR43741">
    <property type="entry name" value="FMN-DEPENDENT NADH-AZOREDUCTASE 1"/>
    <property type="match status" value="1"/>
</dbReference>
<evidence type="ECO:0000256" key="1">
    <source>
        <dbReference type="ARBA" id="ARBA00022630"/>
    </source>
</evidence>
<comment type="similarity">
    <text evidence="6">Belongs to the azoreductase type 1 family.</text>
</comment>
<evidence type="ECO:0000256" key="6">
    <source>
        <dbReference type="HAMAP-Rule" id="MF_01216"/>
    </source>
</evidence>
<comment type="caution">
    <text evidence="8">The sequence shown here is derived from an EMBL/GenBank/DDBJ whole genome shotgun (WGS) entry which is preliminary data.</text>
</comment>
<protein>
    <recommendedName>
        <fullName evidence="6">FMN dependent NADH:quinone oxidoreductase</fullName>
        <ecNumber evidence="6">1.6.5.-</ecNumber>
    </recommendedName>
    <alternativeName>
        <fullName evidence="6">Azo-dye reductase</fullName>
    </alternativeName>
    <alternativeName>
        <fullName evidence="6">FMN-dependent NADH-azo compound oxidoreductase</fullName>
    </alternativeName>
    <alternativeName>
        <fullName evidence="6">FMN-dependent NADH-azoreductase</fullName>
        <ecNumber evidence="6">1.7.1.17</ecNumber>
    </alternativeName>
</protein>
<keyword evidence="3 6" id="KW-0560">Oxidoreductase</keyword>
<feature type="domain" description="Flavodoxin-like fold" evidence="7">
    <location>
        <begin position="2"/>
        <end position="198"/>
    </location>
</feature>
<organism evidence="8 10">
    <name type="scientific">Clostridium coskatii</name>
    <dbReference type="NCBI Taxonomy" id="1705578"/>
    <lineage>
        <taxon>Bacteria</taxon>
        <taxon>Bacillati</taxon>
        <taxon>Bacillota</taxon>
        <taxon>Clostridia</taxon>
        <taxon>Eubacteriales</taxon>
        <taxon>Clostridiaceae</taxon>
        <taxon>Clostridium</taxon>
    </lineage>
</organism>
<evidence type="ECO:0000256" key="3">
    <source>
        <dbReference type="ARBA" id="ARBA00023002"/>
    </source>
</evidence>
<comment type="caution">
    <text evidence="6">Lacks conserved residue(s) required for the propagation of feature annotation.</text>
</comment>
<evidence type="ECO:0000313" key="10">
    <source>
        <dbReference type="Proteomes" id="UP000077384"/>
    </source>
</evidence>
<keyword evidence="1 6" id="KW-0285">Flavoprotein</keyword>
<comment type="catalytic activity">
    <reaction evidence="5">
        <text>N,N-dimethyl-1,4-phenylenediamine + anthranilate + 2 NAD(+) = 2-(4-dimethylaminophenyl)diazenylbenzoate + 2 NADH + 2 H(+)</text>
        <dbReference type="Rhea" id="RHEA:55872"/>
        <dbReference type="ChEBI" id="CHEBI:15378"/>
        <dbReference type="ChEBI" id="CHEBI:15783"/>
        <dbReference type="ChEBI" id="CHEBI:16567"/>
        <dbReference type="ChEBI" id="CHEBI:57540"/>
        <dbReference type="ChEBI" id="CHEBI:57945"/>
        <dbReference type="ChEBI" id="CHEBI:71579"/>
        <dbReference type="EC" id="1.7.1.17"/>
    </reaction>
    <physiologicalReaction direction="right-to-left" evidence="5">
        <dbReference type="Rhea" id="RHEA:55874"/>
    </physiologicalReaction>
</comment>
<dbReference type="EMBL" id="LROR01000038">
    <property type="protein sequence ID" value="OBR95270.1"/>
    <property type="molecule type" value="Genomic_DNA"/>
</dbReference>
<evidence type="ECO:0000313" key="8">
    <source>
        <dbReference type="EMBL" id="OAA93941.1"/>
    </source>
</evidence>
<dbReference type="EMBL" id="LITQ01000009">
    <property type="protein sequence ID" value="OAA93941.1"/>
    <property type="molecule type" value="Genomic_DNA"/>
</dbReference>
<keyword evidence="11" id="KW-1185">Reference proteome</keyword>
<dbReference type="GO" id="GO:0016655">
    <property type="term" value="F:oxidoreductase activity, acting on NAD(P)H, quinone or similar compound as acceptor"/>
    <property type="evidence" value="ECO:0007669"/>
    <property type="project" value="InterPro"/>
</dbReference>
<dbReference type="InterPro" id="IPR003680">
    <property type="entry name" value="Flavodoxin_fold"/>
</dbReference>
<keyword evidence="2 6" id="KW-0288">FMN</keyword>
<evidence type="ECO:0000256" key="4">
    <source>
        <dbReference type="ARBA" id="ARBA00023027"/>
    </source>
</evidence>
<evidence type="ECO:0000313" key="11">
    <source>
        <dbReference type="Proteomes" id="UP000093694"/>
    </source>
</evidence>
<sequence>MKKLLYITANTKPESLSVSKTVGRSFVKEFLSKNADYMVEELDLYNENIPEINHRIFKGRAELVSGNDYNTLSDEDKKIVDRINELCNQFLSADTYVIAAPMWSVSYPARLKSYLDCIIINNRLIKISEEDIKGLLDDKKRNMVYIQSSAAVYPKIFNSKFNHAIDYFRDVFKFLGVNKFDYILVEGTEDSSVGKAKAIGNVQNNIKSVVNKFTENIPLMDRM</sequence>
<dbReference type="Pfam" id="PF02525">
    <property type="entry name" value="Flavodoxin_2"/>
    <property type="match status" value="1"/>
</dbReference>
<dbReference type="Proteomes" id="UP000093694">
    <property type="component" value="Unassembled WGS sequence"/>
</dbReference>
<keyword evidence="4 6" id="KW-0520">NAD</keyword>
<dbReference type="EC" id="1.7.1.17" evidence="6"/>
<reference evidence="9 11" key="2">
    <citation type="journal article" date="2016" name="Front. Microbiol.">
        <title>Industrial Acetogenic Biocatalysts: A Comparative Metabolic and Genomic Analysis.</title>
        <authorList>
            <person name="Bengelsdorf F."/>
            <person name="Poehlein A."/>
            <person name="Sonja S."/>
            <person name="Erz C."/>
            <person name="Hummel T."/>
            <person name="Hoffmeister S."/>
            <person name="Daniel R."/>
            <person name="Durre P."/>
        </authorList>
    </citation>
    <scope>NUCLEOTIDE SEQUENCE [LARGE SCALE GENOMIC DNA]</scope>
    <source>
        <strain evidence="9 11">PTA-10522</strain>
    </source>
</reference>
<evidence type="ECO:0000256" key="2">
    <source>
        <dbReference type="ARBA" id="ARBA00022643"/>
    </source>
</evidence>
<dbReference type="GO" id="GO:0016652">
    <property type="term" value="F:oxidoreductase activity, acting on NAD(P)H as acceptor"/>
    <property type="evidence" value="ECO:0007669"/>
    <property type="project" value="UniProtKB-UniRule"/>
</dbReference>
<gene>
    <name evidence="8" type="primary">azoR2</name>
    <name evidence="6" type="synonym">azoR</name>
    <name evidence="9" type="ORF">CLCOS_15940</name>
    <name evidence="8" type="ORF">WX73_03851</name>
</gene>
<comment type="catalytic activity">
    <reaction evidence="6">
        <text>2 a quinone + NADH + H(+) = 2 a 1,4-benzosemiquinone + NAD(+)</text>
        <dbReference type="Rhea" id="RHEA:65952"/>
        <dbReference type="ChEBI" id="CHEBI:15378"/>
        <dbReference type="ChEBI" id="CHEBI:57540"/>
        <dbReference type="ChEBI" id="CHEBI:57945"/>
        <dbReference type="ChEBI" id="CHEBI:132124"/>
        <dbReference type="ChEBI" id="CHEBI:134225"/>
    </reaction>
</comment>
<evidence type="ECO:0000259" key="7">
    <source>
        <dbReference type="Pfam" id="PF02525"/>
    </source>
</evidence>
<dbReference type="PATRIC" id="fig|1705578.3.peg.3926"/>
<dbReference type="InterPro" id="IPR023048">
    <property type="entry name" value="NADH:quinone_OxRdtase_FMN_depd"/>
</dbReference>
<dbReference type="Proteomes" id="UP000077384">
    <property type="component" value="Unassembled WGS sequence"/>
</dbReference>
<dbReference type="SUPFAM" id="SSF52218">
    <property type="entry name" value="Flavoproteins"/>
    <property type="match status" value="1"/>
</dbReference>
<dbReference type="HAMAP" id="MF_01216">
    <property type="entry name" value="Azoreductase_type1"/>
    <property type="match status" value="1"/>
</dbReference>
<accession>A0A166TPL3</accession>
<evidence type="ECO:0000313" key="9">
    <source>
        <dbReference type="EMBL" id="OBR95270.1"/>
    </source>
</evidence>
<dbReference type="EC" id="1.6.5.-" evidence="6"/>